<evidence type="ECO:0000256" key="8">
    <source>
        <dbReference type="ARBA" id="ARBA00048794"/>
    </source>
</evidence>
<dbReference type="InterPro" id="IPR037143">
    <property type="entry name" value="4-PPantetheinyl_Trfase_dom_sf"/>
</dbReference>
<comment type="catalytic activity">
    <reaction evidence="7">
        <text>apo-[ACP] + CoA = holo-[ACP] + adenosine 3',5'-bisphosphate + H(+)</text>
        <dbReference type="Rhea" id="RHEA:12068"/>
        <dbReference type="Rhea" id="RHEA-COMP:9685"/>
        <dbReference type="Rhea" id="RHEA-COMP:9690"/>
        <dbReference type="ChEBI" id="CHEBI:15378"/>
        <dbReference type="ChEBI" id="CHEBI:29999"/>
        <dbReference type="ChEBI" id="CHEBI:57287"/>
        <dbReference type="ChEBI" id="CHEBI:58343"/>
        <dbReference type="ChEBI" id="CHEBI:64479"/>
        <dbReference type="EC" id="2.7.8.7"/>
    </reaction>
    <physiologicalReaction direction="left-to-right" evidence="7">
        <dbReference type="Rhea" id="RHEA:12069"/>
    </physiologicalReaction>
</comment>
<evidence type="ECO:0000256" key="3">
    <source>
        <dbReference type="ARBA" id="ARBA00016301"/>
    </source>
</evidence>
<evidence type="ECO:0000256" key="6">
    <source>
        <dbReference type="ARBA" id="ARBA00033443"/>
    </source>
</evidence>
<dbReference type="AlphaFoldDB" id="A0A3B3RIP6"/>
<evidence type="ECO:0000259" key="9">
    <source>
        <dbReference type="Pfam" id="PF01648"/>
    </source>
</evidence>
<dbReference type="InterPro" id="IPR050559">
    <property type="entry name" value="P-Pant_transferase_sf"/>
</dbReference>
<dbReference type="Pfam" id="PF22624">
    <property type="entry name" value="AASDHPPT_N"/>
    <property type="match status" value="1"/>
</dbReference>
<dbReference type="Proteomes" id="UP000261540">
    <property type="component" value="Unplaced"/>
</dbReference>
<protein>
    <recommendedName>
        <fullName evidence="3">L-aminoadipate-semialdehyde dehydrogenase-phosphopantetheinyl transferase</fullName>
        <ecNumber evidence="2">2.7.8.7</ecNumber>
    </recommendedName>
    <alternativeName>
        <fullName evidence="5">4'-phosphopantetheinyl transferase</fullName>
    </alternativeName>
    <alternativeName>
        <fullName evidence="6">Alpha-aminoadipic semialdehyde dehydrogenase-phosphopantetheinyl transferase</fullName>
    </alternativeName>
</protein>
<evidence type="ECO:0000256" key="1">
    <source>
        <dbReference type="ARBA" id="ARBA00006195"/>
    </source>
</evidence>
<evidence type="ECO:0000313" key="11">
    <source>
        <dbReference type="Ensembl" id="ENSPKIP00000018213.1"/>
    </source>
</evidence>
<evidence type="ECO:0000256" key="5">
    <source>
        <dbReference type="ARBA" id="ARBA00030484"/>
    </source>
</evidence>
<sequence length="284" mass="32220">MTCLYNASRKQSRHCEKSLIIKKILYYLEKYFLQEAACACGCFLPGRRVGMKSLQLIPDWRNKPCCNCPNAGRLLMRKLISEKMAVPWNEVCLERTPKGKPFLARSAPPSATQRGLQVGVDVMKTSRPGRRSLKAAFCSAWLRSPSLLWQVKACMEFSALKESFIKAVGVGVGFNLQRVEFHISPVRMQEGQVYRHTRMCLDSEEEDPDWVFEESLLDQDHHVAVGLGKMEQSAGSVAHVHRMVFRRTAVQQTQMTKGGVHSLKSNKQDSVKQGIWTPVFVTMR</sequence>
<name>A0A3B3RIP6_9TELE</name>
<evidence type="ECO:0000256" key="4">
    <source>
        <dbReference type="ARBA" id="ARBA00022679"/>
    </source>
</evidence>
<proteinExistence type="inferred from homology"/>
<keyword evidence="4" id="KW-0808">Transferase</keyword>
<dbReference type="GeneTree" id="ENSGT00390000004663"/>
<dbReference type="Pfam" id="PF01648">
    <property type="entry name" value="ACPS"/>
    <property type="match status" value="1"/>
</dbReference>
<reference evidence="11" key="1">
    <citation type="submission" date="2025-08" db="UniProtKB">
        <authorList>
            <consortium name="Ensembl"/>
        </authorList>
    </citation>
    <scope>IDENTIFICATION</scope>
</reference>
<evidence type="ECO:0000256" key="7">
    <source>
        <dbReference type="ARBA" id="ARBA00048641"/>
    </source>
</evidence>
<dbReference type="PANTHER" id="PTHR12215:SF10">
    <property type="entry name" value="L-AMINOADIPATE-SEMIALDEHYDE DEHYDROGENASE-PHOSPHOPANTETHEINYL TRANSFERASE"/>
    <property type="match status" value="1"/>
</dbReference>
<dbReference type="GO" id="GO:0005829">
    <property type="term" value="C:cytosol"/>
    <property type="evidence" value="ECO:0007669"/>
    <property type="project" value="TreeGrafter"/>
</dbReference>
<dbReference type="PANTHER" id="PTHR12215">
    <property type="entry name" value="PHOSPHOPANTETHEINE TRANSFERASE"/>
    <property type="match status" value="1"/>
</dbReference>
<dbReference type="InterPro" id="IPR055066">
    <property type="entry name" value="AASDHPPT_N"/>
</dbReference>
<dbReference type="Ensembl" id="ENSPKIT00000042743.1">
    <property type="protein sequence ID" value="ENSPKIP00000018213.1"/>
    <property type="gene ID" value="ENSPKIG00000003858.1"/>
</dbReference>
<dbReference type="GO" id="GO:0000287">
    <property type="term" value="F:magnesium ion binding"/>
    <property type="evidence" value="ECO:0007669"/>
    <property type="project" value="InterPro"/>
</dbReference>
<organism evidence="11 12">
    <name type="scientific">Paramormyrops kingsleyae</name>
    <dbReference type="NCBI Taxonomy" id="1676925"/>
    <lineage>
        <taxon>Eukaryota</taxon>
        <taxon>Metazoa</taxon>
        <taxon>Chordata</taxon>
        <taxon>Craniata</taxon>
        <taxon>Vertebrata</taxon>
        <taxon>Euteleostomi</taxon>
        <taxon>Actinopterygii</taxon>
        <taxon>Neopterygii</taxon>
        <taxon>Teleostei</taxon>
        <taxon>Osteoglossocephala</taxon>
        <taxon>Osteoglossomorpha</taxon>
        <taxon>Osteoglossiformes</taxon>
        <taxon>Mormyridae</taxon>
        <taxon>Paramormyrops</taxon>
    </lineage>
</organism>
<dbReference type="EC" id="2.7.8.7" evidence="2"/>
<accession>A0A3B3RIP6</accession>
<dbReference type="GO" id="GO:0019878">
    <property type="term" value="P:lysine biosynthetic process via aminoadipic acid"/>
    <property type="evidence" value="ECO:0007669"/>
    <property type="project" value="TreeGrafter"/>
</dbReference>
<evidence type="ECO:0000256" key="2">
    <source>
        <dbReference type="ARBA" id="ARBA00013172"/>
    </source>
</evidence>
<comment type="similarity">
    <text evidence="1">Belongs to the P-Pant transferase superfamily. AcpS family.</text>
</comment>
<feature type="domain" description="4'-phosphopantetheinyl transferase" evidence="9">
    <location>
        <begin position="117"/>
        <end position="224"/>
    </location>
</feature>
<dbReference type="InterPro" id="IPR008278">
    <property type="entry name" value="4-PPantetheinyl_Trfase_dom"/>
</dbReference>
<keyword evidence="12" id="KW-1185">Reference proteome</keyword>
<dbReference type="Gene3D" id="3.90.470.20">
    <property type="entry name" value="4'-phosphopantetheinyl transferase domain"/>
    <property type="match status" value="2"/>
</dbReference>
<dbReference type="STRING" id="1676925.ENSPKIP00000018213"/>
<comment type="catalytic activity">
    <reaction evidence="8">
        <text>apo-[ACP] + acetyl-CoA = acetyl-[ACP] + adenosine 3',5'-bisphosphate + H(+)</text>
        <dbReference type="Rhea" id="RHEA:46564"/>
        <dbReference type="Rhea" id="RHEA-COMP:9621"/>
        <dbReference type="Rhea" id="RHEA-COMP:9690"/>
        <dbReference type="ChEBI" id="CHEBI:15378"/>
        <dbReference type="ChEBI" id="CHEBI:29999"/>
        <dbReference type="ChEBI" id="CHEBI:57288"/>
        <dbReference type="ChEBI" id="CHEBI:58343"/>
        <dbReference type="ChEBI" id="CHEBI:78446"/>
    </reaction>
    <physiologicalReaction direction="left-to-right" evidence="8">
        <dbReference type="Rhea" id="RHEA:46565"/>
    </physiologicalReaction>
</comment>
<evidence type="ECO:0000259" key="10">
    <source>
        <dbReference type="Pfam" id="PF22624"/>
    </source>
</evidence>
<dbReference type="GO" id="GO:0008897">
    <property type="term" value="F:holo-[acyl-carrier-protein] synthase activity"/>
    <property type="evidence" value="ECO:0007669"/>
    <property type="project" value="UniProtKB-EC"/>
</dbReference>
<reference evidence="11" key="2">
    <citation type="submission" date="2025-09" db="UniProtKB">
        <authorList>
            <consortium name="Ensembl"/>
        </authorList>
    </citation>
    <scope>IDENTIFICATION</scope>
</reference>
<feature type="domain" description="4'-phosphopantetheinyl transferase N-terminal" evidence="10">
    <location>
        <begin position="71"/>
        <end position="108"/>
    </location>
</feature>
<evidence type="ECO:0000313" key="12">
    <source>
        <dbReference type="Proteomes" id="UP000261540"/>
    </source>
</evidence>
<dbReference type="SUPFAM" id="SSF56214">
    <property type="entry name" value="4'-phosphopantetheinyl transferase"/>
    <property type="match status" value="2"/>
</dbReference>